<dbReference type="SUPFAM" id="SSF52402">
    <property type="entry name" value="Adenine nucleotide alpha hydrolases-like"/>
    <property type="match status" value="1"/>
</dbReference>
<dbReference type="PRINTS" id="PR01438">
    <property type="entry name" value="UNVRSLSTRESS"/>
</dbReference>
<evidence type="ECO:0000259" key="2">
    <source>
        <dbReference type="Pfam" id="PF00582"/>
    </source>
</evidence>
<proteinExistence type="inferred from homology"/>
<accession>A0A1X1Y783</accession>
<dbReference type="STRING" id="1108812.AWC16_22320"/>
<gene>
    <name evidence="3" type="ORF">AWC16_22320</name>
</gene>
<name>A0A1X1Y783_9MYCO</name>
<evidence type="ECO:0000313" key="4">
    <source>
        <dbReference type="Proteomes" id="UP000193866"/>
    </source>
</evidence>
<dbReference type="Gene3D" id="3.40.50.620">
    <property type="entry name" value="HUPs"/>
    <property type="match status" value="1"/>
</dbReference>
<reference evidence="3 4" key="1">
    <citation type="submission" date="2016-01" db="EMBL/GenBank/DDBJ databases">
        <title>The new phylogeny of the genus Mycobacterium.</title>
        <authorList>
            <person name="Tarcisio F."/>
            <person name="Conor M."/>
            <person name="Antonella G."/>
            <person name="Elisabetta G."/>
            <person name="Giulia F.S."/>
            <person name="Sara T."/>
            <person name="Anna F."/>
            <person name="Clotilde B."/>
            <person name="Roberto B."/>
            <person name="Veronica D.S."/>
            <person name="Fabio R."/>
            <person name="Monica P."/>
            <person name="Olivier J."/>
            <person name="Enrico T."/>
            <person name="Nicola S."/>
        </authorList>
    </citation>
    <scope>NUCLEOTIDE SEQUENCE [LARGE SCALE GENOMIC DNA]</scope>
    <source>
        <strain evidence="3 4">DSM 45394</strain>
    </source>
</reference>
<protein>
    <recommendedName>
        <fullName evidence="2">UspA domain-containing protein</fullName>
    </recommendedName>
</protein>
<dbReference type="InterPro" id="IPR006015">
    <property type="entry name" value="Universal_stress_UspA"/>
</dbReference>
<evidence type="ECO:0000256" key="1">
    <source>
        <dbReference type="ARBA" id="ARBA00008791"/>
    </source>
</evidence>
<dbReference type="Proteomes" id="UP000193866">
    <property type="component" value="Unassembled WGS sequence"/>
</dbReference>
<organism evidence="3 4">
    <name type="scientific">Mycolicibacter longobardus</name>
    <dbReference type="NCBI Taxonomy" id="1108812"/>
    <lineage>
        <taxon>Bacteria</taxon>
        <taxon>Bacillati</taxon>
        <taxon>Actinomycetota</taxon>
        <taxon>Actinomycetes</taxon>
        <taxon>Mycobacteriales</taxon>
        <taxon>Mycobacteriaceae</taxon>
        <taxon>Mycolicibacter</taxon>
    </lineage>
</organism>
<dbReference type="InterPro" id="IPR006016">
    <property type="entry name" value="UspA"/>
</dbReference>
<feature type="domain" description="UspA" evidence="2">
    <location>
        <begin position="18"/>
        <end position="93"/>
    </location>
</feature>
<comment type="caution">
    <text evidence="3">The sequence shown here is derived from an EMBL/GenBank/DDBJ whole genome shotgun (WGS) entry which is preliminary data.</text>
</comment>
<dbReference type="Pfam" id="PF00582">
    <property type="entry name" value="Usp"/>
    <property type="match status" value="1"/>
</dbReference>
<comment type="similarity">
    <text evidence="1">Belongs to the universal stress protein A family.</text>
</comment>
<dbReference type="InterPro" id="IPR014729">
    <property type="entry name" value="Rossmann-like_a/b/a_fold"/>
</dbReference>
<evidence type="ECO:0000313" key="3">
    <source>
        <dbReference type="EMBL" id="ORW06983.1"/>
    </source>
</evidence>
<keyword evidence="4" id="KW-1185">Reference proteome</keyword>
<dbReference type="AlphaFoldDB" id="A0A1X1Y783"/>
<dbReference type="EMBL" id="LQPG01000055">
    <property type="protein sequence ID" value="ORW06983.1"/>
    <property type="molecule type" value="Genomic_DNA"/>
</dbReference>
<sequence>MVYGQHELPHRRVQRIVDDAVAVAADSTGDGAPERVNTKVAFTDPVDVLAELSRQADLVVVGSSGRRPLRRVLFGSVGSALTPRCHCPLAVIRENNPGMPHPAHAPARVDPTGW</sequence>